<name>A0ABS1KYX7_9BACT</name>
<reference evidence="2 3" key="1">
    <citation type="submission" date="2021-01" db="EMBL/GenBank/DDBJ databases">
        <title>Chryseolinea sp. Jin1 Genome sequencing and assembly.</title>
        <authorList>
            <person name="Kim I."/>
        </authorList>
    </citation>
    <scope>NUCLEOTIDE SEQUENCE [LARGE SCALE GENOMIC DNA]</scope>
    <source>
        <strain evidence="2 3">Jin1</strain>
    </source>
</reference>
<dbReference type="PRINTS" id="PR00368">
    <property type="entry name" value="FADPNR"/>
</dbReference>
<dbReference type="PRINTS" id="PR00469">
    <property type="entry name" value="PNDRDTASEII"/>
</dbReference>
<evidence type="ECO:0000313" key="3">
    <source>
        <dbReference type="Proteomes" id="UP000613030"/>
    </source>
</evidence>
<dbReference type="InterPro" id="IPR050982">
    <property type="entry name" value="Auxin_biosynth/cation_transpt"/>
</dbReference>
<sequence>MEKYDVIVIGGGQSGLAMGYYLRRSALSYVILDNQTEAGGAWLHAWKSLRLFSPAQWSSLPGMIMTGGSDYYPTRDVAIEYLKSYETKYNLPVKRQVEVFNVLKVDDEFHLQTSQGLFISKVVVSATGSFNNPFVPDFKGIEIFKGQILHSSQYDSDGQFENKRVAIVGEGNSGAQILAEVSKVTGTLWVTQKEPRFLPDHIDGRFLFDAASQLYAAQKEGKPFKPPSLGDIVMVDSVKDARARKVFKSIRPFDHFTEDSIVWADGHEEKIDIVIFCTGFKPGLSHLKSLNMVNEDGKADTSGTKSTKVEGLWLVGYGNWTGFASATLIGVGRSAKKTVEEIVDYLAIKTKSVNA</sequence>
<accession>A0ABS1KYX7</accession>
<dbReference type="RefSeq" id="WP_202014431.1">
    <property type="nucleotide sequence ID" value="NZ_JAERRB010000012.1"/>
</dbReference>
<keyword evidence="3" id="KW-1185">Reference proteome</keyword>
<gene>
    <name evidence="2" type="ORF">JI741_25730</name>
</gene>
<protein>
    <submittedName>
        <fullName evidence="2">NAD(P)/FAD-dependent oxidoreductase</fullName>
    </submittedName>
</protein>
<dbReference type="Pfam" id="PF13738">
    <property type="entry name" value="Pyr_redox_3"/>
    <property type="match status" value="1"/>
</dbReference>
<dbReference type="Proteomes" id="UP000613030">
    <property type="component" value="Unassembled WGS sequence"/>
</dbReference>
<evidence type="ECO:0000313" key="2">
    <source>
        <dbReference type="EMBL" id="MBL0744660.1"/>
    </source>
</evidence>
<dbReference type="SUPFAM" id="SSF51905">
    <property type="entry name" value="FAD/NAD(P)-binding domain"/>
    <property type="match status" value="2"/>
</dbReference>
<keyword evidence="1" id="KW-0560">Oxidoreductase</keyword>
<dbReference type="InterPro" id="IPR036188">
    <property type="entry name" value="FAD/NAD-bd_sf"/>
</dbReference>
<dbReference type="Gene3D" id="3.50.50.60">
    <property type="entry name" value="FAD/NAD(P)-binding domain"/>
    <property type="match status" value="1"/>
</dbReference>
<dbReference type="EMBL" id="JAERRB010000012">
    <property type="protein sequence ID" value="MBL0744660.1"/>
    <property type="molecule type" value="Genomic_DNA"/>
</dbReference>
<organism evidence="2 3">
    <name type="scientific">Chryseolinea lacunae</name>
    <dbReference type="NCBI Taxonomy" id="2801331"/>
    <lineage>
        <taxon>Bacteria</taxon>
        <taxon>Pseudomonadati</taxon>
        <taxon>Bacteroidota</taxon>
        <taxon>Cytophagia</taxon>
        <taxon>Cytophagales</taxon>
        <taxon>Fulvivirgaceae</taxon>
        <taxon>Chryseolinea</taxon>
    </lineage>
</organism>
<dbReference type="PANTHER" id="PTHR43539">
    <property type="entry name" value="FLAVIN-BINDING MONOOXYGENASE-LIKE PROTEIN (AFU_ORTHOLOGUE AFUA_4G09220)"/>
    <property type="match status" value="1"/>
</dbReference>
<dbReference type="PANTHER" id="PTHR43539:SF78">
    <property type="entry name" value="FLAVIN-CONTAINING MONOOXYGENASE"/>
    <property type="match status" value="1"/>
</dbReference>
<comment type="caution">
    <text evidence="2">The sequence shown here is derived from an EMBL/GenBank/DDBJ whole genome shotgun (WGS) entry which is preliminary data.</text>
</comment>
<dbReference type="NCBIfam" id="NF040505">
    <property type="entry name" value="ArsO_flavin_mono"/>
    <property type="match status" value="1"/>
</dbReference>
<proteinExistence type="predicted"/>
<evidence type="ECO:0000256" key="1">
    <source>
        <dbReference type="ARBA" id="ARBA00023002"/>
    </source>
</evidence>